<keyword evidence="4" id="KW-1185">Reference proteome</keyword>
<name>A0A699ZNN9_HAELA</name>
<evidence type="ECO:0000313" key="4">
    <source>
        <dbReference type="Proteomes" id="UP000485058"/>
    </source>
</evidence>
<accession>A0A699ZNN9</accession>
<dbReference type="PANTHER" id="PTHR36777">
    <property type="entry name" value="EXPRESSED PROTEIN"/>
    <property type="match status" value="1"/>
</dbReference>
<sequence>MRSISCWRAATCSSRLTPYRGTSLVKTQPSRRGLGPPARESIACHAKKPEQDEVGSGLASAGSFLSSALESGAALVPDTVPRPLAKGGVAVVGGLVLFGLLKQLLSGLLTLAVMGGVAYWWLTKSDPGSEVTDIDVKPSSRGGKDDEDLDDPLSEARKIMNNGGRTSGRQTIRVQAAMRSSKSAHHHGGTMVG</sequence>
<proteinExistence type="predicted"/>
<gene>
    <name evidence="3" type="ORF">HaLaN_21183</name>
</gene>
<feature type="compositionally biased region" description="Basic and acidic residues" evidence="1">
    <location>
        <begin position="134"/>
        <end position="144"/>
    </location>
</feature>
<dbReference type="Proteomes" id="UP000485058">
    <property type="component" value="Unassembled WGS sequence"/>
</dbReference>
<comment type="caution">
    <text evidence="3">The sequence shown here is derived from an EMBL/GenBank/DDBJ whole genome shotgun (WGS) entry which is preliminary data.</text>
</comment>
<evidence type="ECO:0000256" key="2">
    <source>
        <dbReference type="SAM" id="Phobius"/>
    </source>
</evidence>
<protein>
    <submittedName>
        <fullName evidence="3">Uncharacterized protein</fullName>
    </submittedName>
</protein>
<dbReference type="EMBL" id="BLLF01002300">
    <property type="protein sequence ID" value="GFH23555.1"/>
    <property type="molecule type" value="Genomic_DNA"/>
</dbReference>
<keyword evidence="2" id="KW-1133">Transmembrane helix</keyword>
<keyword evidence="2" id="KW-0472">Membrane</keyword>
<feature type="transmembrane region" description="Helical" evidence="2">
    <location>
        <begin position="104"/>
        <end position="122"/>
    </location>
</feature>
<feature type="region of interest" description="Disordered" evidence="1">
    <location>
        <begin position="128"/>
        <end position="151"/>
    </location>
</feature>
<dbReference type="AlphaFoldDB" id="A0A699ZNN9"/>
<dbReference type="PANTHER" id="PTHR36777:SF2">
    <property type="entry name" value="EXPRESSED PROTEIN"/>
    <property type="match status" value="1"/>
</dbReference>
<evidence type="ECO:0000313" key="3">
    <source>
        <dbReference type="EMBL" id="GFH23555.1"/>
    </source>
</evidence>
<reference evidence="3 4" key="1">
    <citation type="submission" date="2020-02" db="EMBL/GenBank/DDBJ databases">
        <title>Draft genome sequence of Haematococcus lacustris strain NIES-144.</title>
        <authorList>
            <person name="Morimoto D."/>
            <person name="Nakagawa S."/>
            <person name="Yoshida T."/>
            <person name="Sawayama S."/>
        </authorList>
    </citation>
    <scope>NUCLEOTIDE SEQUENCE [LARGE SCALE GENOMIC DNA]</scope>
    <source>
        <strain evidence="3 4">NIES-144</strain>
    </source>
</reference>
<evidence type="ECO:0000256" key="1">
    <source>
        <dbReference type="SAM" id="MobiDB-lite"/>
    </source>
</evidence>
<keyword evidence="2" id="KW-0812">Transmembrane</keyword>
<feature type="non-terminal residue" evidence="3">
    <location>
        <position position="1"/>
    </location>
</feature>
<organism evidence="3 4">
    <name type="scientific">Haematococcus lacustris</name>
    <name type="common">Green alga</name>
    <name type="synonym">Haematococcus pluvialis</name>
    <dbReference type="NCBI Taxonomy" id="44745"/>
    <lineage>
        <taxon>Eukaryota</taxon>
        <taxon>Viridiplantae</taxon>
        <taxon>Chlorophyta</taxon>
        <taxon>core chlorophytes</taxon>
        <taxon>Chlorophyceae</taxon>
        <taxon>CS clade</taxon>
        <taxon>Chlamydomonadales</taxon>
        <taxon>Haematococcaceae</taxon>
        <taxon>Haematococcus</taxon>
    </lineage>
</organism>